<name>A0AC61PJ33_9FIRM</name>
<keyword evidence="2" id="KW-1185">Reference proteome</keyword>
<dbReference type="Proteomes" id="UP000192328">
    <property type="component" value="Unassembled WGS sequence"/>
</dbReference>
<protein>
    <submittedName>
        <fullName evidence="1">Coenzyme PQQ synthesis protein D (PqqD)</fullName>
    </submittedName>
</protein>
<reference evidence="1" key="1">
    <citation type="submission" date="2017-04" db="EMBL/GenBank/DDBJ databases">
        <authorList>
            <person name="Varghese N."/>
            <person name="Submissions S."/>
        </authorList>
    </citation>
    <scope>NUCLEOTIDE SEQUENCE</scope>
    <source>
        <strain evidence="1">WTE2008</strain>
    </source>
</reference>
<dbReference type="EMBL" id="FWXZ01000001">
    <property type="protein sequence ID" value="SMC42488.1"/>
    <property type="molecule type" value="Genomic_DNA"/>
</dbReference>
<evidence type="ECO:0000313" key="1">
    <source>
        <dbReference type="EMBL" id="SMC42488.1"/>
    </source>
</evidence>
<comment type="caution">
    <text evidence="1">The sequence shown here is derived from an EMBL/GenBank/DDBJ whole genome shotgun (WGS) entry which is preliminary data.</text>
</comment>
<gene>
    <name evidence="1" type="ORF">SAMN06297397_0860</name>
</gene>
<accession>A0AC61PJ33</accession>
<proteinExistence type="predicted"/>
<sequence>MKFRYTFECMDMGDETIAVPVGDNANDLHGVVKLNKEGLEIFKLLQDNKTEEEIVSILANEYSNDKQQLTDYVHKTIQSMIEAQLLEE</sequence>
<organism evidence="1 2">
    <name type="scientific">Aristaeella lactis</name>
    <dbReference type="NCBI Taxonomy" id="3046383"/>
    <lineage>
        <taxon>Bacteria</taxon>
        <taxon>Bacillati</taxon>
        <taxon>Bacillota</taxon>
        <taxon>Clostridia</taxon>
        <taxon>Eubacteriales</taxon>
        <taxon>Aristaeellaceae</taxon>
        <taxon>Aristaeella</taxon>
    </lineage>
</organism>
<evidence type="ECO:0000313" key="2">
    <source>
        <dbReference type="Proteomes" id="UP000192328"/>
    </source>
</evidence>